<evidence type="ECO:0000313" key="4">
    <source>
        <dbReference type="Proteomes" id="UP001595791"/>
    </source>
</evidence>
<dbReference type="EMBL" id="JBHSBU010000001">
    <property type="protein sequence ID" value="MFC4158553.1"/>
    <property type="molecule type" value="Genomic_DNA"/>
</dbReference>
<name>A0ABV8MKA1_9NEIS</name>
<evidence type="ECO:0000259" key="2">
    <source>
        <dbReference type="SMART" id="SM00062"/>
    </source>
</evidence>
<comment type="caution">
    <text evidence="3">The sequence shown here is derived from an EMBL/GenBank/DDBJ whole genome shotgun (WGS) entry which is preliminary data.</text>
</comment>
<dbReference type="Proteomes" id="UP001595791">
    <property type="component" value="Unassembled WGS sequence"/>
</dbReference>
<gene>
    <name evidence="3" type="ORF">ACFOW7_04170</name>
</gene>
<dbReference type="Gene3D" id="3.40.190.10">
    <property type="entry name" value="Periplasmic binding protein-like II"/>
    <property type="match status" value="2"/>
</dbReference>
<dbReference type="SUPFAM" id="SSF53850">
    <property type="entry name" value="Periplasmic binding protein-like II"/>
    <property type="match status" value="1"/>
</dbReference>
<keyword evidence="4" id="KW-1185">Reference proteome</keyword>
<dbReference type="RefSeq" id="WP_378161349.1">
    <property type="nucleotide sequence ID" value="NZ_JBHSBU010000001.1"/>
</dbReference>
<dbReference type="InterPro" id="IPR001638">
    <property type="entry name" value="Solute-binding_3/MltF_N"/>
</dbReference>
<evidence type="ECO:0000256" key="1">
    <source>
        <dbReference type="ARBA" id="ARBA00022729"/>
    </source>
</evidence>
<accession>A0ABV8MKA1</accession>
<dbReference type="SMART" id="SM00062">
    <property type="entry name" value="PBPb"/>
    <property type="match status" value="1"/>
</dbReference>
<feature type="domain" description="Solute-binding protein family 3/N-terminal" evidence="2">
    <location>
        <begin position="23"/>
        <end position="248"/>
    </location>
</feature>
<sequence length="257" mass="29258">MKWLTLCTVLLVQAESSPMPGEEVKVATFSVAPYVVDMDGSVRGALVEFFDQEIAPRMGVRFRWLPPMTVARLLRSLETGSADMAPILSYAPERRRQVDYASQAYIRFEPVLAVRPNSHLQRITDFSQLDGLRIGWVKQSVLEPALQRPAIQWDMNGEVQWERSNMGKLQLGRIDAAFFSNPYTPLYFAKGAGYTVRTLPLPLRAREVFAAFSKTASPRLLGRYEHAAQEAFANKRFEQHLQRYIEQRTFKLGTAVE</sequence>
<protein>
    <submittedName>
        <fullName evidence="3">Substrate-binding periplasmic protein</fullName>
    </submittedName>
</protein>
<reference evidence="4" key="1">
    <citation type="journal article" date="2019" name="Int. J. Syst. Evol. Microbiol.">
        <title>The Global Catalogue of Microorganisms (GCM) 10K type strain sequencing project: providing services to taxonomists for standard genome sequencing and annotation.</title>
        <authorList>
            <consortium name="The Broad Institute Genomics Platform"/>
            <consortium name="The Broad Institute Genome Sequencing Center for Infectious Disease"/>
            <person name="Wu L."/>
            <person name="Ma J."/>
        </authorList>
    </citation>
    <scope>NUCLEOTIDE SEQUENCE [LARGE SCALE GENOMIC DNA]</scope>
    <source>
        <strain evidence="4">LMG 29894</strain>
    </source>
</reference>
<organism evidence="3 4">
    <name type="scientific">Chitinimonas lacunae</name>
    <dbReference type="NCBI Taxonomy" id="1963018"/>
    <lineage>
        <taxon>Bacteria</taxon>
        <taxon>Pseudomonadati</taxon>
        <taxon>Pseudomonadota</taxon>
        <taxon>Betaproteobacteria</taxon>
        <taxon>Neisseriales</taxon>
        <taxon>Chitinibacteraceae</taxon>
        <taxon>Chitinimonas</taxon>
    </lineage>
</organism>
<evidence type="ECO:0000313" key="3">
    <source>
        <dbReference type="EMBL" id="MFC4158553.1"/>
    </source>
</evidence>
<dbReference type="PANTHER" id="PTHR35936">
    <property type="entry name" value="MEMBRANE-BOUND LYTIC MUREIN TRANSGLYCOSYLASE F"/>
    <property type="match status" value="1"/>
</dbReference>
<proteinExistence type="predicted"/>
<dbReference type="Pfam" id="PF00497">
    <property type="entry name" value="SBP_bac_3"/>
    <property type="match status" value="1"/>
</dbReference>
<keyword evidence="1" id="KW-0732">Signal</keyword>